<keyword evidence="2" id="KW-1185">Reference proteome</keyword>
<reference evidence="1 2" key="1">
    <citation type="submission" date="2019-03" db="EMBL/GenBank/DDBJ databases">
        <title>Genomic Encyclopedia of Type Strains, Phase III (KMG-III): the genomes of soil and plant-associated and newly described type strains.</title>
        <authorList>
            <person name="Whitman W."/>
        </authorList>
    </citation>
    <scope>NUCLEOTIDE SEQUENCE [LARGE SCALE GENOMIC DNA]</scope>
    <source>
        <strain evidence="1 2">VKM Ac-2527</strain>
    </source>
</reference>
<gene>
    <name evidence="1" type="ORF">EV643_108226</name>
</gene>
<sequence>MAAIKLRMRGARSTPYAMTGAAAETPALSLTEGWARVSPDGGVAEGGVRS</sequence>
<comment type="caution">
    <text evidence="1">The sequence shown here is derived from an EMBL/GenBank/DDBJ whole genome shotgun (WGS) entry which is preliminary data.</text>
</comment>
<name>A0A4R6KF96_9ACTN</name>
<protein>
    <submittedName>
        <fullName evidence="1">Uncharacterized protein</fullName>
    </submittedName>
</protein>
<evidence type="ECO:0000313" key="2">
    <source>
        <dbReference type="Proteomes" id="UP000295388"/>
    </source>
</evidence>
<evidence type="ECO:0000313" key="1">
    <source>
        <dbReference type="EMBL" id="TDO47910.1"/>
    </source>
</evidence>
<proteinExistence type="predicted"/>
<dbReference type="EMBL" id="SNWQ01000008">
    <property type="protein sequence ID" value="TDO47910.1"/>
    <property type="molecule type" value="Genomic_DNA"/>
</dbReference>
<accession>A0A4R6KF96</accession>
<dbReference type="Proteomes" id="UP000295388">
    <property type="component" value="Unassembled WGS sequence"/>
</dbReference>
<dbReference type="AlphaFoldDB" id="A0A4R6KF96"/>
<organism evidence="1 2">
    <name type="scientific">Kribbella caucasensis</name>
    <dbReference type="NCBI Taxonomy" id="2512215"/>
    <lineage>
        <taxon>Bacteria</taxon>
        <taxon>Bacillati</taxon>
        <taxon>Actinomycetota</taxon>
        <taxon>Actinomycetes</taxon>
        <taxon>Propionibacteriales</taxon>
        <taxon>Kribbellaceae</taxon>
        <taxon>Kribbella</taxon>
    </lineage>
</organism>